<protein>
    <recommendedName>
        <fullName evidence="7">Protein kinase domain-containing protein</fullName>
    </recommendedName>
</protein>
<evidence type="ECO:0000313" key="9">
    <source>
        <dbReference type="Proteomes" id="UP000265140"/>
    </source>
</evidence>
<keyword evidence="5" id="KW-0067">ATP-binding</keyword>
<keyword evidence="4" id="KW-0418">Kinase</keyword>
<reference evidence="8" key="3">
    <citation type="submission" date="2025-08" db="UniProtKB">
        <authorList>
            <consortium name="Ensembl"/>
        </authorList>
    </citation>
    <scope>IDENTIFICATION</scope>
</reference>
<keyword evidence="3" id="KW-0547">Nucleotide-binding</keyword>
<dbReference type="SMART" id="SM00220">
    <property type="entry name" value="S_TKc"/>
    <property type="match status" value="1"/>
</dbReference>
<dbReference type="AlphaFoldDB" id="A0A3P8Y8N2"/>
<dbReference type="Ensembl" id="ENSELUT00000020382.3">
    <property type="protein sequence ID" value="ENSELUP00000012164.3"/>
    <property type="gene ID" value="ENSELUG00000012440.3"/>
</dbReference>
<feature type="domain" description="Protein kinase" evidence="7">
    <location>
        <begin position="8"/>
        <end position="319"/>
    </location>
</feature>
<dbReference type="STRING" id="8010.ENSELUP00000012164"/>
<evidence type="ECO:0000313" key="8">
    <source>
        <dbReference type="Ensembl" id="ENSELUP00000012164.3"/>
    </source>
</evidence>
<dbReference type="InParanoid" id="A0A3P8Y8N2"/>
<dbReference type="Proteomes" id="UP000265140">
    <property type="component" value="Chromosome 1"/>
</dbReference>
<dbReference type="Pfam" id="PF00069">
    <property type="entry name" value="Pkinase"/>
    <property type="match status" value="1"/>
</dbReference>
<dbReference type="GO" id="GO:0005634">
    <property type="term" value="C:nucleus"/>
    <property type="evidence" value="ECO:0007669"/>
    <property type="project" value="TreeGrafter"/>
</dbReference>
<keyword evidence="1" id="KW-0723">Serine/threonine-protein kinase</keyword>
<reference evidence="8" key="2">
    <citation type="submission" date="2020-02" db="EMBL/GenBank/DDBJ databases">
        <title>Esox lucius (northern pike) genome, fEsoLuc1, primary haplotype.</title>
        <authorList>
            <person name="Myers G."/>
            <person name="Karagic N."/>
            <person name="Meyer A."/>
            <person name="Pippel M."/>
            <person name="Reichard M."/>
            <person name="Winkler S."/>
            <person name="Tracey A."/>
            <person name="Sims Y."/>
            <person name="Howe K."/>
            <person name="Rhie A."/>
            <person name="Formenti G."/>
            <person name="Durbin R."/>
            <person name="Fedrigo O."/>
            <person name="Jarvis E.D."/>
        </authorList>
    </citation>
    <scope>NUCLEOTIDE SEQUENCE [LARGE SCALE GENOMIC DNA]</scope>
</reference>
<keyword evidence="9" id="KW-1185">Reference proteome</keyword>
<reference evidence="8" key="4">
    <citation type="submission" date="2025-09" db="UniProtKB">
        <authorList>
            <consortium name="Ensembl"/>
        </authorList>
    </citation>
    <scope>IDENTIFICATION</scope>
</reference>
<accession>A0A3P8Y8N2</accession>
<dbReference type="PANTHER" id="PTHR24058:SF46">
    <property type="entry name" value="HOMEODOMAIN-INTERACTING PROTEIN KINASE 4"/>
    <property type="match status" value="1"/>
</dbReference>
<proteinExistence type="predicted"/>
<dbReference type="GeneTree" id="ENSGT00940000161512"/>
<dbReference type="InterPro" id="IPR008271">
    <property type="entry name" value="Ser/Thr_kinase_AS"/>
</dbReference>
<sequence>MRISTFNVQSDNRHARGTFGKVSKCWRGSDGELVAVKMMKIDVLRNQIIKNELKLTGALSRTNIKASHIVQFHEAFRDQTHHYLVFELLEKNLYQLLKENGFMPMAIRNIRTITCQIIKALVKLKELAIIHADLKPENVMVVDHCRHPFRVKLIDFGSASILNEVRFVKEPYIQSRFYRSPEILLGLPFCEKVDMWSLGCVMAELFLGWPLYPGDSEFDQVCYICETQGLPGAHLLNAASKAHLFFQLTTDRGENHWQLRSNRQRPPLSADGRTQGKESTDRRKYILSSLDQLETMEFTERDPENEDVAAEVSSSSIWNLKAIPVTVVSGGRRGPLIWPTLATAPRPAVAVSQSRATPTAESPGGGRGRIGYT</sequence>
<organism evidence="8 9">
    <name type="scientific">Esox lucius</name>
    <name type="common">Northern pike</name>
    <dbReference type="NCBI Taxonomy" id="8010"/>
    <lineage>
        <taxon>Eukaryota</taxon>
        <taxon>Metazoa</taxon>
        <taxon>Chordata</taxon>
        <taxon>Craniata</taxon>
        <taxon>Vertebrata</taxon>
        <taxon>Euteleostomi</taxon>
        <taxon>Actinopterygii</taxon>
        <taxon>Neopterygii</taxon>
        <taxon>Teleostei</taxon>
        <taxon>Protacanthopterygii</taxon>
        <taxon>Esociformes</taxon>
        <taxon>Esocidae</taxon>
        <taxon>Esox</taxon>
    </lineage>
</organism>
<dbReference type="GO" id="GO:0005524">
    <property type="term" value="F:ATP binding"/>
    <property type="evidence" value="ECO:0007669"/>
    <property type="project" value="UniProtKB-KW"/>
</dbReference>
<dbReference type="InterPro" id="IPR000719">
    <property type="entry name" value="Prot_kinase_dom"/>
</dbReference>
<dbReference type="GO" id="GO:0004674">
    <property type="term" value="F:protein serine/threonine kinase activity"/>
    <property type="evidence" value="ECO:0007669"/>
    <property type="project" value="UniProtKB-KW"/>
</dbReference>
<evidence type="ECO:0000256" key="2">
    <source>
        <dbReference type="ARBA" id="ARBA00022679"/>
    </source>
</evidence>
<dbReference type="OMA" id="CEYEMIR"/>
<evidence type="ECO:0000256" key="5">
    <source>
        <dbReference type="ARBA" id="ARBA00022840"/>
    </source>
</evidence>
<gene>
    <name evidence="8" type="primary">HIPK4</name>
</gene>
<dbReference type="PROSITE" id="PS50011">
    <property type="entry name" value="PROTEIN_KINASE_DOM"/>
    <property type="match status" value="1"/>
</dbReference>
<dbReference type="GO" id="GO:0005737">
    <property type="term" value="C:cytoplasm"/>
    <property type="evidence" value="ECO:0007669"/>
    <property type="project" value="TreeGrafter"/>
</dbReference>
<evidence type="ECO:0000256" key="3">
    <source>
        <dbReference type="ARBA" id="ARBA00022741"/>
    </source>
</evidence>
<evidence type="ECO:0000256" key="4">
    <source>
        <dbReference type="ARBA" id="ARBA00022777"/>
    </source>
</evidence>
<reference evidence="9" key="1">
    <citation type="journal article" date="2014" name="PLoS ONE">
        <title>The genome and linkage map of the northern pike (Esox lucius): conserved synteny revealed between the salmonid sister group and the Neoteleostei.</title>
        <authorList>
            <person name="Rondeau E.B."/>
            <person name="Minkley D.R."/>
            <person name="Leong J.S."/>
            <person name="Messmer A.M."/>
            <person name="Jantzen J.R."/>
            <person name="von Schalburg K.R."/>
            <person name="Lemon C."/>
            <person name="Bird N.H."/>
            <person name="Koop B.F."/>
        </authorList>
    </citation>
    <scope>NUCLEOTIDE SEQUENCE</scope>
</reference>
<evidence type="ECO:0000256" key="1">
    <source>
        <dbReference type="ARBA" id="ARBA00022527"/>
    </source>
</evidence>
<dbReference type="Gene3D" id="3.30.200.20">
    <property type="entry name" value="Phosphorylase Kinase, domain 1"/>
    <property type="match status" value="1"/>
</dbReference>
<feature type="compositionally biased region" description="Polar residues" evidence="6">
    <location>
        <begin position="351"/>
        <end position="360"/>
    </location>
</feature>
<evidence type="ECO:0000259" key="7">
    <source>
        <dbReference type="PROSITE" id="PS50011"/>
    </source>
</evidence>
<evidence type="ECO:0000256" key="6">
    <source>
        <dbReference type="SAM" id="MobiDB-lite"/>
    </source>
</evidence>
<feature type="region of interest" description="Disordered" evidence="6">
    <location>
        <begin position="256"/>
        <end position="282"/>
    </location>
</feature>
<name>A0A3P8Y8N2_ESOLU</name>
<dbReference type="InterPro" id="IPR011009">
    <property type="entry name" value="Kinase-like_dom_sf"/>
</dbReference>
<keyword evidence="2" id="KW-0808">Transferase</keyword>
<feature type="region of interest" description="Disordered" evidence="6">
    <location>
        <begin position="349"/>
        <end position="373"/>
    </location>
</feature>
<dbReference type="SUPFAM" id="SSF56112">
    <property type="entry name" value="Protein kinase-like (PK-like)"/>
    <property type="match status" value="1"/>
</dbReference>
<dbReference type="InterPro" id="IPR050494">
    <property type="entry name" value="Ser_Thr_dual-spec_kinase"/>
</dbReference>
<dbReference type="Gene3D" id="1.10.510.10">
    <property type="entry name" value="Transferase(Phosphotransferase) domain 1"/>
    <property type="match status" value="1"/>
</dbReference>
<feature type="compositionally biased region" description="Gly residues" evidence="6">
    <location>
        <begin position="363"/>
        <end position="373"/>
    </location>
</feature>
<dbReference type="PROSITE" id="PS00108">
    <property type="entry name" value="PROTEIN_KINASE_ST"/>
    <property type="match status" value="1"/>
</dbReference>
<dbReference type="GO" id="GO:0004713">
    <property type="term" value="F:protein tyrosine kinase activity"/>
    <property type="evidence" value="ECO:0007669"/>
    <property type="project" value="TreeGrafter"/>
</dbReference>
<dbReference type="PANTHER" id="PTHR24058">
    <property type="entry name" value="DUAL SPECIFICITY PROTEIN KINASE"/>
    <property type="match status" value="1"/>
</dbReference>